<proteinExistence type="predicted"/>
<feature type="domain" description="Luciferase-like" evidence="5">
    <location>
        <begin position="29"/>
        <end position="270"/>
    </location>
</feature>
<evidence type="ECO:0000256" key="4">
    <source>
        <dbReference type="ARBA" id="ARBA00023033"/>
    </source>
</evidence>
<keyword evidence="1" id="KW-0285">Flavoprotein</keyword>
<evidence type="ECO:0000259" key="5">
    <source>
        <dbReference type="Pfam" id="PF00296"/>
    </source>
</evidence>
<evidence type="ECO:0000256" key="1">
    <source>
        <dbReference type="ARBA" id="ARBA00022630"/>
    </source>
</evidence>
<dbReference type="Pfam" id="PF00296">
    <property type="entry name" value="Bac_luciferase"/>
    <property type="match status" value="1"/>
</dbReference>
<dbReference type="PANTHER" id="PTHR42847:SF4">
    <property type="entry name" value="ALKANESULFONATE MONOOXYGENASE-RELATED"/>
    <property type="match status" value="1"/>
</dbReference>
<dbReference type="NCBIfam" id="TIGR03560">
    <property type="entry name" value="F420_Rv1855c"/>
    <property type="match status" value="1"/>
</dbReference>
<protein>
    <submittedName>
        <fullName evidence="6">Putative F420-dependent oxidoreductase, Rv1855c family</fullName>
    </submittedName>
</protein>
<dbReference type="SUPFAM" id="SSF51679">
    <property type="entry name" value="Bacterial luciferase-like"/>
    <property type="match status" value="1"/>
</dbReference>
<dbReference type="GO" id="GO:0008726">
    <property type="term" value="F:alkanesulfonate monooxygenase activity"/>
    <property type="evidence" value="ECO:0007669"/>
    <property type="project" value="TreeGrafter"/>
</dbReference>
<organism evidence="6 7">
    <name type="scientific">Mycobacterium parascrofulaceum ATCC BAA-614</name>
    <dbReference type="NCBI Taxonomy" id="525368"/>
    <lineage>
        <taxon>Bacteria</taxon>
        <taxon>Bacillati</taxon>
        <taxon>Actinomycetota</taxon>
        <taxon>Actinomycetes</taxon>
        <taxon>Mycobacteriales</taxon>
        <taxon>Mycobacteriaceae</taxon>
        <taxon>Mycobacterium</taxon>
        <taxon>Mycobacterium simiae complex</taxon>
    </lineage>
</organism>
<evidence type="ECO:0000256" key="3">
    <source>
        <dbReference type="ARBA" id="ARBA00023002"/>
    </source>
</evidence>
<evidence type="ECO:0000313" key="6">
    <source>
        <dbReference type="EMBL" id="EFG77187.1"/>
    </source>
</evidence>
<dbReference type="Gene3D" id="3.20.20.30">
    <property type="entry name" value="Luciferase-like domain"/>
    <property type="match status" value="1"/>
</dbReference>
<dbReference type="Proteomes" id="UP000003653">
    <property type="component" value="Unassembled WGS sequence"/>
</dbReference>
<name>D5P9P5_9MYCO</name>
<dbReference type="InterPro" id="IPR050172">
    <property type="entry name" value="SsuD_RutA_monooxygenase"/>
</dbReference>
<dbReference type="EMBL" id="ADNV01000226">
    <property type="protein sequence ID" value="EFG77187.1"/>
    <property type="molecule type" value="Genomic_DNA"/>
</dbReference>
<keyword evidence="4" id="KW-0503">Monooxygenase</keyword>
<dbReference type="InterPro" id="IPR036661">
    <property type="entry name" value="Luciferase-like_sf"/>
</dbReference>
<dbReference type="eggNOG" id="COG2141">
    <property type="taxonomic scope" value="Bacteria"/>
</dbReference>
<dbReference type="AlphaFoldDB" id="D5P9P5"/>
<gene>
    <name evidence="6" type="ORF">HMPREF0591_2889</name>
</gene>
<evidence type="ECO:0000313" key="7">
    <source>
        <dbReference type="Proteomes" id="UP000003653"/>
    </source>
</evidence>
<keyword evidence="2" id="KW-0288">FMN</keyword>
<reference evidence="6 7" key="1">
    <citation type="submission" date="2010-04" db="EMBL/GenBank/DDBJ databases">
        <authorList>
            <person name="Muzny D."/>
            <person name="Qin X."/>
            <person name="Deng J."/>
            <person name="Jiang H."/>
            <person name="Liu Y."/>
            <person name="Qu J."/>
            <person name="Song X.-Z."/>
            <person name="Zhang L."/>
            <person name="Thornton R."/>
            <person name="Coyle M."/>
            <person name="Francisco L."/>
            <person name="Jackson L."/>
            <person name="Javaid M."/>
            <person name="Korchina V."/>
            <person name="Kovar C."/>
            <person name="Mata R."/>
            <person name="Mathew T."/>
            <person name="Ngo R."/>
            <person name="Nguyen L."/>
            <person name="Nguyen N."/>
            <person name="Okwuonu G."/>
            <person name="Ongeri F."/>
            <person name="Pham C."/>
            <person name="Simmons D."/>
            <person name="Wilczek-Boney K."/>
            <person name="Hale W."/>
            <person name="Jakkamsetti A."/>
            <person name="Pham P."/>
            <person name="Ruth R."/>
            <person name="San Lucas F."/>
            <person name="Warren J."/>
            <person name="Zhang J."/>
            <person name="Zhao Z."/>
            <person name="Zhou C."/>
            <person name="Zhu D."/>
            <person name="Lee S."/>
            <person name="Bess C."/>
            <person name="Blankenburg K."/>
            <person name="Forbes L."/>
            <person name="Fu Q."/>
            <person name="Gubbala S."/>
            <person name="Hirani K."/>
            <person name="Jayaseelan J.C."/>
            <person name="Lara F."/>
            <person name="Munidasa M."/>
            <person name="Palculict T."/>
            <person name="Patil S."/>
            <person name="Pu L.-L."/>
            <person name="Saada N."/>
            <person name="Tang L."/>
            <person name="Weissenberger G."/>
            <person name="Zhu Y."/>
            <person name="Hemphill L."/>
            <person name="Shang Y."/>
            <person name="Youmans B."/>
            <person name="Ayvaz T."/>
            <person name="Ross M."/>
            <person name="Santibanez J."/>
            <person name="Aqrawi P."/>
            <person name="Gross S."/>
            <person name="Joshi V."/>
            <person name="Fowler G."/>
            <person name="Nazareth L."/>
            <person name="Reid J."/>
            <person name="Worley K."/>
            <person name="Petrosino J."/>
            <person name="Highlander S."/>
            <person name="Gibbs R."/>
        </authorList>
    </citation>
    <scope>NUCLEOTIDE SEQUENCE [LARGE SCALE GENOMIC DNA]</scope>
    <source>
        <strain evidence="6 7">ATCC BAA-614</strain>
    </source>
</reference>
<dbReference type="PANTHER" id="PTHR42847">
    <property type="entry name" value="ALKANESULFONATE MONOOXYGENASE"/>
    <property type="match status" value="1"/>
</dbReference>
<sequence length="331" mass="35894">MATGGYRFGIGLPYNEIPRDSMDFRAFIEPQQGASYADQVAVAKTAEQLGFSAFFRSDHYLAMSGDGLPGPTDSWVTLGAIARETSSIRLGTLVTSATFRHPGPLAIAVAQVDDMSGGRVEFGLGSGWFEKEHQAYGIPFPPLRERFDRLGEQLAIVTGLWTTRPGATYDYAGEYYTIAGSPALPKPAQSPHPPIVIGGLGAHRTPRLAAKYAAEFNVPFAPPDVTEKQYQRVAQAVEAAGRPPESMVYSSAFVLCAGRDDRELARRAAAIGRDLDELRSNSPLVGTPAEIVDNLGAWRRIGVQRVYTQLLDLTDLTHLELIASEVMPQLL</sequence>
<dbReference type="InterPro" id="IPR011251">
    <property type="entry name" value="Luciferase-like_dom"/>
</dbReference>
<comment type="caution">
    <text evidence="6">The sequence shown here is derived from an EMBL/GenBank/DDBJ whole genome shotgun (WGS) entry which is preliminary data.</text>
</comment>
<dbReference type="InterPro" id="IPR019952">
    <property type="entry name" value="F420_OxRdatse_Rv1855c_pred"/>
</dbReference>
<evidence type="ECO:0000256" key="2">
    <source>
        <dbReference type="ARBA" id="ARBA00022643"/>
    </source>
</evidence>
<keyword evidence="3" id="KW-0560">Oxidoreductase</keyword>
<dbReference type="HOGENOM" id="CLU_027853_6_2_11"/>
<dbReference type="GO" id="GO:0046306">
    <property type="term" value="P:alkanesulfonate catabolic process"/>
    <property type="evidence" value="ECO:0007669"/>
    <property type="project" value="TreeGrafter"/>
</dbReference>
<accession>D5P9P5</accession>
<keyword evidence="7" id="KW-1185">Reference proteome</keyword>